<reference evidence="2" key="2">
    <citation type="submission" date="2020-09" db="EMBL/GenBank/DDBJ databases">
        <authorList>
            <person name="Sun Q."/>
            <person name="Ohkuma M."/>
        </authorList>
    </citation>
    <scope>NUCLEOTIDE SEQUENCE</scope>
    <source>
        <strain evidence="2">JCM 10088</strain>
    </source>
</reference>
<accession>A0A830GWI6</accession>
<dbReference type="AlphaFoldDB" id="A0A830GWI6"/>
<dbReference type="RefSeq" id="WP_188595816.1">
    <property type="nucleotide sequence ID" value="NZ_BMNL01000001.1"/>
</dbReference>
<gene>
    <name evidence="2" type="ORF">GCM10007981_04430</name>
</gene>
<keyword evidence="3" id="KW-1185">Reference proteome</keyword>
<keyword evidence="1" id="KW-1133">Transmembrane helix</keyword>
<sequence>MRSYYKELVRIGASLELTFGLVDLIRMMLFAAGLTYFFAEFIPLTLPVIMIPAALAVGMGLYTVLFIARRAVNDPESIGIGRMLTWSKIAIVDAVTALIVADVLTALSSGLLALSLYLYARELVKEEVNKRNA</sequence>
<dbReference type="Proteomes" id="UP000610960">
    <property type="component" value="Unassembled WGS sequence"/>
</dbReference>
<keyword evidence="1" id="KW-0812">Transmembrane</keyword>
<evidence type="ECO:0000313" key="2">
    <source>
        <dbReference type="EMBL" id="GGP19698.1"/>
    </source>
</evidence>
<evidence type="ECO:0000256" key="1">
    <source>
        <dbReference type="SAM" id="Phobius"/>
    </source>
</evidence>
<keyword evidence="1" id="KW-0472">Membrane</keyword>
<protein>
    <submittedName>
        <fullName evidence="2">Uncharacterized protein</fullName>
    </submittedName>
</protein>
<feature type="transmembrane region" description="Helical" evidence="1">
    <location>
        <begin position="21"/>
        <end position="39"/>
    </location>
</feature>
<name>A0A830GWI6_9CREN</name>
<reference evidence="2" key="1">
    <citation type="journal article" date="2014" name="Int. J. Syst. Evol. Microbiol.">
        <title>Complete genome sequence of Corynebacterium casei LMG S-19264T (=DSM 44701T), isolated from a smear-ripened cheese.</title>
        <authorList>
            <consortium name="US DOE Joint Genome Institute (JGI-PGF)"/>
            <person name="Walter F."/>
            <person name="Albersmeier A."/>
            <person name="Kalinowski J."/>
            <person name="Ruckert C."/>
        </authorList>
    </citation>
    <scope>NUCLEOTIDE SEQUENCE</scope>
    <source>
        <strain evidence="2">JCM 10088</strain>
    </source>
</reference>
<organism evidence="2 3">
    <name type="scientific">Thermocladium modestius</name>
    <dbReference type="NCBI Taxonomy" id="62609"/>
    <lineage>
        <taxon>Archaea</taxon>
        <taxon>Thermoproteota</taxon>
        <taxon>Thermoprotei</taxon>
        <taxon>Thermoproteales</taxon>
        <taxon>Thermoproteaceae</taxon>
        <taxon>Thermocladium</taxon>
    </lineage>
</organism>
<evidence type="ECO:0000313" key="3">
    <source>
        <dbReference type="Proteomes" id="UP000610960"/>
    </source>
</evidence>
<dbReference type="EMBL" id="BMNL01000001">
    <property type="protein sequence ID" value="GGP19698.1"/>
    <property type="molecule type" value="Genomic_DNA"/>
</dbReference>
<feature type="transmembrane region" description="Helical" evidence="1">
    <location>
        <begin position="45"/>
        <end position="68"/>
    </location>
</feature>
<comment type="caution">
    <text evidence="2">The sequence shown here is derived from an EMBL/GenBank/DDBJ whole genome shotgun (WGS) entry which is preliminary data.</text>
</comment>
<feature type="transmembrane region" description="Helical" evidence="1">
    <location>
        <begin position="89"/>
        <end position="120"/>
    </location>
</feature>
<proteinExistence type="predicted"/>